<gene>
    <name evidence="1" type="ORF">L3X38_017064</name>
</gene>
<comment type="caution">
    <text evidence="1">The sequence shown here is derived from an EMBL/GenBank/DDBJ whole genome shotgun (WGS) entry which is preliminary data.</text>
</comment>
<dbReference type="AlphaFoldDB" id="A0AAD4ZAD9"/>
<evidence type="ECO:0008006" key="3">
    <source>
        <dbReference type="Google" id="ProtNLM"/>
    </source>
</evidence>
<name>A0AAD4ZAD9_PRUDU</name>
<protein>
    <recommendedName>
        <fullName evidence="3">Integrase zinc-binding domain-containing protein</fullName>
    </recommendedName>
</protein>
<reference evidence="1 2" key="1">
    <citation type="journal article" date="2022" name="G3 (Bethesda)">
        <title>Whole-genome sequence and methylome profiling of the almond [Prunus dulcis (Mill.) D.A. Webb] cultivar 'Nonpareil'.</title>
        <authorList>
            <person name="D'Amico-Willman K.M."/>
            <person name="Ouma W.Z."/>
            <person name="Meulia T."/>
            <person name="Sideli G.M."/>
            <person name="Gradziel T.M."/>
            <person name="Fresnedo-Ramirez J."/>
        </authorList>
    </citation>
    <scope>NUCLEOTIDE SEQUENCE [LARGE SCALE GENOMIC DNA]</scope>
    <source>
        <strain evidence="1">Clone GOH B32 T37-40</strain>
    </source>
</reference>
<proteinExistence type="predicted"/>
<evidence type="ECO:0000313" key="2">
    <source>
        <dbReference type="Proteomes" id="UP001054821"/>
    </source>
</evidence>
<evidence type="ECO:0000313" key="1">
    <source>
        <dbReference type="EMBL" id="KAI5337793.1"/>
    </source>
</evidence>
<organism evidence="1 2">
    <name type="scientific">Prunus dulcis</name>
    <name type="common">Almond</name>
    <name type="synonym">Amygdalus dulcis</name>
    <dbReference type="NCBI Taxonomy" id="3755"/>
    <lineage>
        <taxon>Eukaryota</taxon>
        <taxon>Viridiplantae</taxon>
        <taxon>Streptophyta</taxon>
        <taxon>Embryophyta</taxon>
        <taxon>Tracheophyta</taxon>
        <taxon>Spermatophyta</taxon>
        <taxon>Magnoliopsida</taxon>
        <taxon>eudicotyledons</taxon>
        <taxon>Gunneridae</taxon>
        <taxon>Pentapetalae</taxon>
        <taxon>rosids</taxon>
        <taxon>fabids</taxon>
        <taxon>Rosales</taxon>
        <taxon>Rosaceae</taxon>
        <taxon>Amygdaloideae</taxon>
        <taxon>Amygdaleae</taxon>
        <taxon>Prunus</taxon>
    </lineage>
</organism>
<keyword evidence="2" id="KW-1185">Reference proteome</keyword>
<dbReference type="EMBL" id="JAJFAZ020000003">
    <property type="protein sequence ID" value="KAI5337793.1"/>
    <property type="molecule type" value="Genomic_DNA"/>
</dbReference>
<dbReference type="Gene3D" id="1.10.340.70">
    <property type="match status" value="1"/>
</dbReference>
<sequence>MLDTQFRRFIPVEHLDRPSMEEIEPIDSMQIDEDPAGKTLSSTTYPHLACIKYPQTLEVLYKIHDGECDNHSGGRSLAQKALNVGYFWPTMRHDSTEYVKK</sequence>
<accession>A0AAD4ZAD9</accession>
<dbReference type="Proteomes" id="UP001054821">
    <property type="component" value="Chromosome 3"/>
</dbReference>